<evidence type="ECO:0000256" key="5">
    <source>
        <dbReference type="SAM" id="MobiDB-lite"/>
    </source>
</evidence>
<keyword evidence="3" id="KW-0408">Iron</keyword>
<organism evidence="7 8">
    <name type="scientific">Triparma retinervis</name>
    <dbReference type="NCBI Taxonomy" id="2557542"/>
    <lineage>
        <taxon>Eukaryota</taxon>
        <taxon>Sar</taxon>
        <taxon>Stramenopiles</taxon>
        <taxon>Ochrophyta</taxon>
        <taxon>Bolidophyceae</taxon>
        <taxon>Parmales</taxon>
        <taxon>Triparmaceae</taxon>
        <taxon>Triparma</taxon>
    </lineage>
</organism>
<comment type="similarity">
    <text evidence="4">Belongs to the cytochrome b5 family.</text>
</comment>
<evidence type="ECO:0000256" key="2">
    <source>
        <dbReference type="ARBA" id="ARBA00022723"/>
    </source>
</evidence>
<feature type="domain" description="Cytochrome b5 heme-binding" evidence="6">
    <location>
        <begin position="165"/>
        <end position="244"/>
    </location>
</feature>
<dbReference type="InterPro" id="IPR036400">
    <property type="entry name" value="Cyt_B5-like_heme/steroid_sf"/>
</dbReference>
<sequence>MEEDDDEEDVRKKEKEKEEEEEEKEKEKEKGKEERKYSARSYVPQHRAAATVTPNSPPNDLLGPLPPDCHLHVLMFLNYKDLVSCECVNRGWCELGAVCWMGLWSRDFSEVLDLPALSAAYRRSLLHNPTSRAMVDAKARGFKPGVEGWKGAYFMWRECWLEWIVAGRCGEDECLVIIGEEAFDITRFLNQHPGGFESLVMHSGKDATKLFVDVGHSNDAKKLRDGMRIAGKKDVVGFGQGTLERVRRYYDEGRRRRERQWEEDGMVLGGVVHGERVEPMQEGKVDFFFDPVRWAWRTWYVGVDGRGAFFD</sequence>
<comment type="caution">
    <text evidence="7">The sequence shown here is derived from an EMBL/GenBank/DDBJ whole genome shotgun (WGS) entry which is preliminary data.</text>
</comment>
<evidence type="ECO:0000256" key="3">
    <source>
        <dbReference type="ARBA" id="ARBA00023004"/>
    </source>
</evidence>
<evidence type="ECO:0000313" key="8">
    <source>
        <dbReference type="Proteomes" id="UP001165082"/>
    </source>
</evidence>
<evidence type="ECO:0000256" key="1">
    <source>
        <dbReference type="ARBA" id="ARBA00022617"/>
    </source>
</evidence>
<keyword evidence="1" id="KW-0349">Heme</keyword>
<dbReference type="SUPFAM" id="SSF81383">
    <property type="entry name" value="F-box domain"/>
    <property type="match status" value="1"/>
</dbReference>
<dbReference type="Pfam" id="PF00173">
    <property type="entry name" value="Cyt-b5"/>
    <property type="match status" value="1"/>
</dbReference>
<dbReference type="SUPFAM" id="SSF55856">
    <property type="entry name" value="Cytochrome b5-like heme/steroid binding domain"/>
    <property type="match status" value="1"/>
</dbReference>
<dbReference type="Gene3D" id="3.10.120.10">
    <property type="entry name" value="Cytochrome b5-like heme/steroid binding domain"/>
    <property type="match status" value="1"/>
</dbReference>
<keyword evidence="2" id="KW-0479">Metal-binding</keyword>
<dbReference type="GO" id="GO:0020037">
    <property type="term" value="F:heme binding"/>
    <property type="evidence" value="ECO:0007669"/>
    <property type="project" value="TreeGrafter"/>
</dbReference>
<evidence type="ECO:0000313" key="7">
    <source>
        <dbReference type="EMBL" id="GMH54773.1"/>
    </source>
</evidence>
<proteinExistence type="inferred from homology"/>
<dbReference type="Pfam" id="PF12937">
    <property type="entry name" value="F-box-like"/>
    <property type="match status" value="1"/>
</dbReference>
<feature type="region of interest" description="Disordered" evidence="5">
    <location>
        <begin position="1"/>
        <end position="58"/>
    </location>
</feature>
<dbReference type="AlphaFoldDB" id="A0A9W6ZPH5"/>
<dbReference type="PROSITE" id="PS50255">
    <property type="entry name" value="CYTOCHROME_B5_2"/>
    <property type="match status" value="1"/>
</dbReference>
<dbReference type="GO" id="GO:0016020">
    <property type="term" value="C:membrane"/>
    <property type="evidence" value="ECO:0007669"/>
    <property type="project" value="TreeGrafter"/>
</dbReference>
<dbReference type="EMBL" id="BRXZ01002115">
    <property type="protein sequence ID" value="GMH54773.1"/>
    <property type="molecule type" value="Genomic_DNA"/>
</dbReference>
<keyword evidence="8" id="KW-1185">Reference proteome</keyword>
<dbReference type="Proteomes" id="UP001165082">
    <property type="component" value="Unassembled WGS sequence"/>
</dbReference>
<dbReference type="GO" id="GO:0046872">
    <property type="term" value="F:metal ion binding"/>
    <property type="evidence" value="ECO:0007669"/>
    <property type="project" value="UniProtKB-KW"/>
</dbReference>
<dbReference type="InterPro" id="IPR001199">
    <property type="entry name" value="Cyt_B5-like_heme/steroid-bd"/>
</dbReference>
<evidence type="ECO:0000256" key="4">
    <source>
        <dbReference type="ARBA" id="ARBA00038168"/>
    </source>
</evidence>
<dbReference type="InterPro" id="IPR050668">
    <property type="entry name" value="Cytochrome_b5"/>
</dbReference>
<dbReference type="SMART" id="SM01117">
    <property type="entry name" value="Cyt-b5"/>
    <property type="match status" value="1"/>
</dbReference>
<name>A0A9W6ZPH5_9STRA</name>
<dbReference type="PANTHER" id="PTHR19359">
    <property type="entry name" value="CYTOCHROME B5"/>
    <property type="match status" value="1"/>
</dbReference>
<evidence type="ECO:0000259" key="6">
    <source>
        <dbReference type="PROSITE" id="PS50255"/>
    </source>
</evidence>
<accession>A0A9W6ZPH5</accession>
<dbReference type="InterPro" id="IPR036047">
    <property type="entry name" value="F-box-like_dom_sf"/>
</dbReference>
<protein>
    <recommendedName>
        <fullName evidence="6">Cytochrome b5 heme-binding domain-containing protein</fullName>
    </recommendedName>
</protein>
<gene>
    <name evidence="7" type="ORF">TrRE_jg8880</name>
</gene>
<dbReference type="OrthoDB" id="260519at2759"/>
<feature type="compositionally biased region" description="Basic and acidic residues" evidence="5">
    <location>
        <begin position="25"/>
        <end position="37"/>
    </location>
</feature>
<reference evidence="7" key="1">
    <citation type="submission" date="2022-07" db="EMBL/GenBank/DDBJ databases">
        <title>Genome analysis of Parmales, a sister group of diatoms, reveals the evolutionary specialization of diatoms from phago-mixotrophs to photoautotrophs.</title>
        <authorList>
            <person name="Ban H."/>
            <person name="Sato S."/>
            <person name="Yoshikawa S."/>
            <person name="Kazumasa Y."/>
            <person name="Nakamura Y."/>
            <person name="Ichinomiya M."/>
            <person name="Saitoh K."/>
            <person name="Sato N."/>
            <person name="Blanc-Mathieu R."/>
            <person name="Endo H."/>
            <person name="Kuwata A."/>
            <person name="Ogata H."/>
        </authorList>
    </citation>
    <scope>NUCLEOTIDE SEQUENCE</scope>
</reference>
<dbReference type="Gene3D" id="1.20.1280.50">
    <property type="match status" value="1"/>
</dbReference>
<dbReference type="InterPro" id="IPR001810">
    <property type="entry name" value="F-box_dom"/>
</dbReference>